<keyword evidence="5" id="KW-0539">Nucleus</keyword>
<comment type="similarity">
    <text evidence="2">Belongs to the WD repeat SWD2 family.</text>
</comment>
<gene>
    <name evidence="7" type="ORF">BN980_GECA13s02419g</name>
</gene>
<evidence type="ECO:0000256" key="4">
    <source>
        <dbReference type="ARBA" id="ARBA00022737"/>
    </source>
</evidence>
<name>A0A0J9XFA5_GEOCN</name>
<dbReference type="GO" id="GO:0016070">
    <property type="term" value="P:RNA metabolic process"/>
    <property type="evidence" value="ECO:0007669"/>
    <property type="project" value="UniProtKB-ARBA"/>
</dbReference>
<dbReference type="PANTHER" id="PTHR19861:SF0">
    <property type="entry name" value="WD REPEAT-CONTAINING PROTEIN 82"/>
    <property type="match status" value="1"/>
</dbReference>
<evidence type="ECO:0000313" key="8">
    <source>
        <dbReference type="Proteomes" id="UP000242525"/>
    </source>
</evidence>
<proteinExistence type="inferred from homology"/>
<dbReference type="PROSITE" id="PS50294">
    <property type="entry name" value="WD_REPEATS_REGION"/>
    <property type="match status" value="1"/>
</dbReference>
<protein>
    <submittedName>
        <fullName evidence="7">Similar to Saccharomyces cerevisiae YKL018W SWD2 Subunit of the COMPASS (Set1C) complex</fullName>
    </submittedName>
</protein>
<dbReference type="Proteomes" id="UP000242525">
    <property type="component" value="Unassembled WGS sequence"/>
</dbReference>
<reference evidence="7" key="1">
    <citation type="submission" date="2014-03" db="EMBL/GenBank/DDBJ databases">
        <authorList>
            <person name="Casaregola S."/>
        </authorList>
    </citation>
    <scope>NUCLEOTIDE SEQUENCE [LARGE SCALE GENOMIC DNA]</scope>
    <source>
        <strain evidence="7">CLIB 918</strain>
    </source>
</reference>
<evidence type="ECO:0000256" key="1">
    <source>
        <dbReference type="ARBA" id="ARBA00004123"/>
    </source>
</evidence>
<dbReference type="OrthoDB" id="27537at2759"/>
<comment type="caution">
    <text evidence="7">The sequence shown here is derived from an EMBL/GenBank/DDBJ whole genome shotgun (WGS) entry which is preliminary data.</text>
</comment>
<evidence type="ECO:0000313" key="7">
    <source>
        <dbReference type="EMBL" id="CDO56060.1"/>
    </source>
</evidence>
<dbReference type="Pfam" id="PF00400">
    <property type="entry name" value="WD40"/>
    <property type="match status" value="3"/>
</dbReference>
<keyword evidence="8" id="KW-1185">Reference proteome</keyword>
<feature type="repeat" description="WD" evidence="6">
    <location>
        <begin position="112"/>
        <end position="147"/>
    </location>
</feature>
<dbReference type="PROSITE" id="PS50082">
    <property type="entry name" value="WD_REPEATS_2"/>
    <property type="match status" value="2"/>
</dbReference>
<organism evidence="7 8">
    <name type="scientific">Geotrichum candidum</name>
    <name type="common">Oospora lactis</name>
    <name type="synonym">Dipodascus geotrichum</name>
    <dbReference type="NCBI Taxonomy" id="1173061"/>
    <lineage>
        <taxon>Eukaryota</taxon>
        <taxon>Fungi</taxon>
        <taxon>Dikarya</taxon>
        <taxon>Ascomycota</taxon>
        <taxon>Saccharomycotina</taxon>
        <taxon>Dipodascomycetes</taxon>
        <taxon>Dipodascales</taxon>
        <taxon>Dipodascaceae</taxon>
        <taxon>Geotrichum</taxon>
    </lineage>
</organism>
<dbReference type="InterPro" id="IPR037867">
    <property type="entry name" value="Swd2/WDR82"/>
</dbReference>
<dbReference type="PANTHER" id="PTHR19861">
    <property type="entry name" value="WD40 REPEAT PROTEIN SWD2"/>
    <property type="match status" value="1"/>
</dbReference>
<dbReference type="FunFam" id="2.130.10.10:FF:001194">
    <property type="entry name" value="Unplaced genomic scaffold supercont1.1, whole genome shotgun sequence"/>
    <property type="match status" value="1"/>
</dbReference>
<dbReference type="EMBL" id="CCBN010000013">
    <property type="protein sequence ID" value="CDO56060.1"/>
    <property type="molecule type" value="Genomic_DNA"/>
</dbReference>
<comment type="subcellular location">
    <subcellularLocation>
        <location evidence="1">Nucleus</location>
    </subcellularLocation>
</comment>
<sequence length="348" mass="38582">MSASSTALAFSTDVVKSFKPSKLLNYHKDRKQITSIDFDDTGAYCITSAEDESIQLYDAKLGKHSKSIQSKKYGASLVRFTHHATNCIYASTKEDDTIRYLSLHDNKYIRYFKGHKATVDALEVSPLNDVFLSASSDNSIRLWDLRSSTCQGFMRTVAPSFLAFDPTAVLFSIGSEVASEVALYDVRNFDKQPFSTFKIPRSSRPGPPAAWDKIEFSNTGKLILIGTDGDTHYLLDSFTGELKAKLVGHTSFTNANRNADGSPRKRATGHISFTADGRFVFAGSPDKKIFIWDTSRIDSLPDNDLSLHPIKILDSQAPTSLLAFNPSFMLLATADVALTFWLPEMKPE</sequence>
<accession>A0A0J9XFA5</accession>
<dbReference type="InterPro" id="IPR036322">
    <property type="entry name" value="WD40_repeat_dom_sf"/>
</dbReference>
<keyword evidence="3 6" id="KW-0853">WD repeat</keyword>
<dbReference type="SMART" id="SM00320">
    <property type="entry name" value="WD40"/>
    <property type="match status" value="3"/>
</dbReference>
<dbReference type="InterPro" id="IPR015943">
    <property type="entry name" value="WD40/YVTN_repeat-like_dom_sf"/>
</dbReference>
<evidence type="ECO:0000256" key="2">
    <source>
        <dbReference type="ARBA" id="ARBA00005616"/>
    </source>
</evidence>
<dbReference type="InterPro" id="IPR001680">
    <property type="entry name" value="WD40_rpt"/>
</dbReference>
<dbReference type="GO" id="GO:0003682">
    <property type="term" value="F:chromatin binding"/>
    <property type="evidence" value="ECO:0007669"/>
    <property type="project" value="TreeGrafter"/>
</dbReference>
<dbReference type="GO" id="GO:0048188">
    <property type="term" value="C:Set1C/COMPASS complex"/>
    <property type="evidence" value="ECO:0007669"/>
    <property type="project" value="TreeGrafter"/>
</dbReference>
<feature type="repeat" description="WD" evidence="6">
    <location>
        <begin position="271"/>
        <end position="293"/>
    </location>
</feature>
<dbReference type="SUPFAM" id="SSF50978">
    <property type="entry name" value="WD40 repeat-like"/>
    <property type="match status" value="1"/>
</dbReference>
<evidence type="ECO:0000256" key="6">
    <source>
        <dbReference type="PROSITE-ProRule" id="PRU00221"/>
    </source>
</evidence>
<evidence type="ECO:0000256" key="3">
    <source>
        <dbReference type="ARBA" id="ARBA00022574"/>
    </source>
</evidence>
<dbReference type="STRING" id="1173061.A0A0J9XFA5"/>
<keyword evidence="4" id="KW-0677">Repeat</keyword>
<evidence type="ECO:0000256" key="5">
    <source>
        <dbReference type="ARBA" id="ARBA00023242"/>
    </source>
</evidence>
<dbReference type="Gene3D" id="2.130.10.10">
    <property type="entry name" value="YVTN repeat-like/Quinoprotein amine dehydrogenase"/>
    <property type="match status" value="2"/>
</dbReference>
<dbReference type="AlphaFoldDB" id="A0A0J9XFA5"/>